<name>A0A172TQK0_9BACL</name>
<gene>
    <name evidence="3" type="ORF">SY83_20825</name>
</gene>
<dbReference type="Gene3D" id="3.40.50.1820">
    <property type="entry name" value="alpha/beta hydrolase"/>
    <property type="match status" value="1"/>
</dbReference>
<organism evidence="3 4">
    <name type="scientific">Paenibacillus swuensis</name>
    <dbReference type="NCBI Taxonomy" id="1178515"/>
    <lineage>
        <taxon>Bacteria</taxon>
        <taxon>Bacillati</taxon>
        <taxon>Bacillota</taxon>
        <taxon>Bacilli</taxon>
        <taxon>Bacillales</taxon>
        <taxon>Paenibacillaceae</taxon>
        <taxon>Paenibacillus</taxon>
    </lineage>
</organism>
<reference evidence="3 4" key="1">
    <citation type="submission" date="2015-01" db="EMBL/GenBank/DDBJ databases">
        <title>Paenibacillus swuensis/DY6/whole genome sequencing.</title>
        <authorList>
            <person name="Kim M.K."/>
            <person name="Srinivasan S."/>
            <person name="Lee J.-J."/>
        </authorList>
    </citation>
    <scope>NUCLEOTIDE SEQUENCE [LARGE SCALE GENOMIC DNA]</scope>
    <source>
        <strain evidence="3 4">DY6</strain>
    </source>
</reference>
<dbReference type="PANTHER" id="PTHR22946:SF9">
    <property type="entry name" value="POLYKETIDE TRANSFERASE AF380"/>
    <property type="match status" value="1"/>
</dbReference>
<dbReference type="InterPro" id="IPR029058">
    <property type="entry name" value="AB_hydrolase_fold"/>
</dbReference>
<dbReference type="Pfam" id="PF12146">
    <property type="entry name" value="Hydrolase_4"/>
    <property type="match status" value="1"/>
</dbReference>
<dbReference type="STRING" id="1178515.SY83_20825"/>
<protein>
    <recommendedName>
        <fullName evidence="2">Serine aminopeptidase S33 domain-containing protein</fullName>
    </recommendedName>
</protein>
<evidence type="ECO:0000256" key="1">
    <source>
        <dbReference type="ARBA" id="ARBA00022801"/>
    </source>
</evidence>
<keyword evidence="1" id="KW-0378">Hydrolase</keyword>
<proteinExistence type="predicted"/>
<sequence>MALTFAVILILVFYACWYVSARAQTPKRRPIEHMPDMPYEDISFLSQGSVIKGWFVPSSDLKTKPPVILIAHGWNSNRSRVLRYARPLYNAGYALLLYDARSHGESDGIPAPSGMAFRDDLLSAVDYIHARPDVDANRIGVLGHSLGGFAGAASLWDERRIRALVTDSMPVRIEAMIGAELNRLRIPLFPLATIIPRVWFIRAGINREMLAKLDLISALSRSGDAVPRLHVHSRNDDYVPSTELDYLAAQSLSGAEHLYVDARGHSCSETDPLFWERVLPFFRNHI</sequence>
<evidence type="ECO:0000313" key="3">
    <source>
        <dbReference type="EMBL" id="ANE49087.1"/>
    </source>
</evidence>
<dbReference type="GO" id="GO:0052689">
    <property type="term" value="F:carboxylic ester hydrolase activity"/>
    <property type="evidence" value="ECO:0007669"/>
    <property type="project" value="UniProtKB-ARBA"/>
</dbReference>
<dbReference type="PANTHER" id="PTHR22946">
    <property type="entry name" value="DIENELACTONE HYDROLASE DOMAIN-CONTAINING PROTEIN-RELATED"/>
    <property type="match status" value="1"/>
</dbReference>
<evidence type="ECO:0000259" key="2">
    <source>
        <dbReference type="Pfam" id="PF12146"/>
    </source>
</evidence>
<dbReference type="Proteomes" id="UP000076927">
    <property type="component" value="Chromosome"/>
</dbReference>
<dbReference type="InterPro" id="IPR050261">
    <property type="entry name" value="FrsA_esterase"/>
</dbReference>
<dbReference type="PATRIC" id="fig|1178515.4.peg.4218"/>
<dbReference type="AlphaFoldDB" id="A0A172TQK0"/>
<dbReference type="SUPFAM" id="SSF53474">
    <property type="entry name" value="alpha/beta-Hydrolases"/>
    <property type="match status" value="1"/>
</dbReference>
<dbReference type="EMBL" id="CP011388">
    <property type="protein sequence ID" value="ANE49087.1"/>
    <property type="molecule type" value="Genomic_DNA"/>
</dbReference>
<keyword evidence="4" id="KW-1185">Reference proteome</keyword>
<feature type="domain" description="Serine aminopeptidase S33" evidence="2">
    <location>
        <begin position="67"/>
        <end position="177"/>
    </location>
</feature>
<evidence type="ECO:0000313" key="4">
    <source>
        <dbReference type="Proteomes" id="UP000076927"/>
    </source>
</evidence>
<accession>A0A172TQK0</accession>
<dbReference type="KEGG" id="pswu:SY83_20825"/>
<dbReference type="InterPro" id="IPR022742">
    <property type="entry name" value="Hydrolase_4"/>
</dbReference>